<dbReference type="GO" id="GO:0030313">
    <property type="term" value="C:cell envelope"/>
    <property type="evidence" value="ECO:0007669"/>
    <property type="project" value="UniProtKB-SubCell"/>
</dbReference>
<evidence type="ECO:0000256" key="5">
    <source>
        <dbReference type="SAM" id="SignalP"/>
    </source>
</evidence>
<dbReference type="RefSeq" id="WP_048571505.1">
    <property type="nucleotide sequence ID" value="NZ_LFVU01000028.1"/>
</dbReference>
<keyword evidence="9" id="KW-1185">Reference proteome</keyword>
<dbReference type="SMART" id="SM00062">
    <property type="entry name" value="PBPb"/>
    <property type="match status" value="1"/>
</dbReference>
<dbReference type="Gene3D" id="3.40.190.10">
    <property type="entry name" value="Periplasmic binding protein-like II"/>
    <property type="match status" value="2"/>
</dbReference>
<feature type="chain" id="PRO_5038642258" evidence="5">
    <location>
        <begin position="22"/>
        <end position="270"/>
    </location>
</feature>
<evidence type="ECO:0000256" key="2">
    <source>
        <dbReference type="ARBA" id="ARBA00010333"/>
    </source>
</evidence>
<dbReference type="SMART" id="SM00079">
    <property type="entry name" value="PBPe"/>
    <property type="match status" value="1"/>
</dbReference>
<dbReference type="InterPro" id="IPR001320">
    <property type="entry name" value="Iontro_rcpt_C"/>
</dbReference>
<comment type="subcellular location">
    <subcellularLocation>
        <location evidence="1">Cell envelope</location>
    </subcellularLocation>
</comment>
<dbReference type="CDD" id="cd00996">
    <property type="entry name" value="PBP2_AatB_like"/>
    <property type="match status" value="1"/>
</dbReference>
<feature type="domain" description="Ionotropic glutamate receptor C-terminal" evidence="7">
    <location>
        <begin position="43"/>
        <end position="265"/>
    </location>
</feature>
<dbReference type="PANTHER" id="PTHR35936:SF34">
    <property type="entry name" value="ABC TRANSPORTER EXTRACELLULAR-BINDING PROTEIN YCKB-RELATED"/>
    <property type="match status" value="1"/>
</dbReference>
<feature type="signal peptide" evidence="5">
    <location>
        <begin position="1"/>
        <end position="21"/>
    </location>
</feature>
<evidence type="ECO:0000256" key="4">
    <source>
        <dbReference type="RuleBase" id="RU003744"/>
    </source>
</evidence>
<comment type="similarity">
    <text evidence="2 4">Belongs to the bacterial solute-binding protein 3 family.</text>
</comment>
<dbReference type="PANTHER" id="PTHR35936">
    <property type="entry name" value="MEMBRANE-BOUND LYTIC MUREIN TRANSGLYCOSYLASE F"/>
    <property type="match status" value="1"/>
</dbReference>
<dbReference type="GO" id="GO:0015276">
    <property type="term" value="F:ligand-gated monoatomic ion channel activity"/>
    <property type="evidence" value="ECO:0007669"/>
    <property type="project" value="InterPro"/>
</dbReference>
<evidence type="ECO:0000259" key="7">
    <source>
        <dbReference type="SMART" id="SM00079"/>
    </source>
</evidence>
<dbReference type="OrthoDB" id="9775197at2"/>
<dbReference type="Pfam" id="PF00497">
    <property type="entry name" value="SBP_bac_3"/>
    <property type="match status" value="1"/>
</dbReference>
<sequence>MKKIFSLVVIAILSLSMLLTGCGKKAEQTTEDNSLKEIKDKGKLVIGLDDGFPPMGFRGENGQIVGFDIDLAKEVGKKLGVEVEFKPIDWNAKEMELKTKKIDAIWNGMSVTPEREKNMALSKPYLNNTQAFVVKKDSTIKSIADMKGKKIGFQDKSSSQEAFTADKNLSSSVASNQVYPKNKDVLVDLKVGRIDVALMDKVVSKYYLAKEKDQYVFLNENLGEEAYAVGFRKGDVKLRDEVNKILDELKKNGTTSNISKTWFGEDIVVK</sequence>
<comment type="caution">
    <text evidence="8">The sequence shown here is derived from an EMBL/GenBank/DDBJ whole genome shotgun (WGS) entry which is preliminary data.</text>
</comment>
<dbReference type="STRING" id="1121307.CLCY_1c03580"/>
<protein>
    <submittedName>
        <fullName evidence="8">Cystine-binding periplasmic protein FliY</fullName>
    </submittedName>
</protein>
<dbReference type="SUPFAM" id="SSF53850">
    <property type="entry name" value="Periplasmic binding protein-like II"/>
    <property type="match status" value="1"/>
</dbReference>
<evidence type="ECO:0000256" key="1">
    <source>
        <dbReference type="ARBA" id="ARBA00004196"/>
    </source>
</evidence>
<evidence type="ECO:0000313" key="8">
    <source>
        <dbReference type="EMBL" id="KMT21124.1"/>
    </source>
</evidence>
<organism evidence="8 9">
    <name type="scientific">Clostridium cylindrosporum DSM 605</name>
    <dbReference type="NCBI Taxonomy" id="1121307"/>
    <lineage>
        <taxon>Bacteria</taxon>
        <taxon>Bacillati</taxon>
        <taxon>Bacillota</taxon>
        <taxon>Clostridia</taxon>
        <taxon>Eubacteriales</taxon>
        <taxon>Clostridiaceae</taxon>
        <taxon>Clostridium</taxon>
    </lineage>
</organism>
<dbReference type="EMBL" id="LFVU01000028">
    <property type="protein sequence ID" value="KMT21124.1"/>
    <property type="molecule type" value="Genomic_DNA"/>
</dbReference>
<keyword evidence="3 5" id="KW-0732">Signal</keyword>
<dbReference type="InterPro" id="IPR001638">
    <property type="entry name" value="Solute-binding_3/MltF_N"/>
</dbReference>
<evidence type="ECO:0000259" key="6">
    <source>
        <dbReference type="SMART" id="SM00062"/>
    </source>
</evidence>
<proteinExistence type="inferred from homology"/>
<accession>A0A0J8D9Y6</accession>
<gene>
    <name evidence="8" type="primary">fliY</name>
    <name evidence="8" type="ORF">CLCY_1c03580</name>
</gene>
<feature type="domain" description="Solute-binding protein family 3/N-terminal" evidence="6">
    <location>
        <begin position="43"/>
        <end position="266"/>
    </location>
</feature>
<dbReference type="Proteomes" id="UP000036756">
    <property type="component" value="Unassembled WGS sequence"/>
</dbReference>
<dbReference type="InterPro" id="IPR018313">
    <property type="entry name" value="SBP_3_CS"/>
</dbReference>
<dbReference type="PROSITE" id="PS51257">
    <property type="entry name" value="PROKAR_LIPOPROTEIN"/>
    <property type="match status" value="1"/>
</dbReference>
<dbReference type="GO" id="GO:0016020">
    <property type="term" value="C:membrane"/>
    <property type="evidence" value="ECO:0007669"/>
    <property type="project" value="InterPro"/>
</dbReference>
<dbReference type="AlphaFoldDB" id="A0A0J8D9Y6"/>
<dbReference type="PROSITE" id="PS01039">
    <property type="entry name" value="SBP_BACTERIAL_3"/>
    <property type="match status" value="1"/>
</dbReference>
<dbReference type="PATRIC" id="fig|1121307.3.peg.723"/>
<name>A0A0J8D9Y6_CLOCY</name>
<reference evidence="8 9" key="1">
    <citation type="submission" date="2015-06" db="EMBL/GenBank/DDBJ databases">
        <title>Draft genome sequence of the purine-degrading Clostridium cylindrosporum HC-1 (DSM 605).</title>
        <authorList>
            <person name="Poehlein A."/>
            <person name="Schiel-Bengelsdorf B."/>
            <person name="Bengelsdorf F."/>
            <person name="Daniel R."/>
            <person name="Duerre P."/>
        </authorList>
    </citation>
    <scope>NUCLEOTIDE SEQUENCE [LARGE SCALE GENOMIC DNA]</scope>
    <source>
        <strain evidence="8 9">DSM 605</strain>
    </source>
</reference>
<evidence type="ECO:0000256" key="3">
    <source>
        <dbReference type="ARBA" id="ARBA00022729"/>
    </source>
</evidence>
<evidence type="ECO:0000313" key="9">
    <source>
        <dbReference type="Proteomes" id="UP000036756"/>
    </source>
</evidence>